<evidence type="ECO:0000259" key="2">
    <source>
        <dbReference type="Pfam" id="PF26514"/>
    </source>
</evidence>
<dbReference type="Proteomes" id="UP001589595">
    <property type="component" value="Unassembled WGS sequence"/>
</dbReference>
<accession>A0ABD5MNR0</accession>
<keyword evidence="4" id="KW-1185">Reference proteome</keyword>
<evidence type="ECO:0000313" key="4">
    <source>
        <dbReference type="Proteomes" id="UP001589595"/>
    </source>
</evidence>
<evidence type="ECO:0000256" key="1">
    <source>
        <dbReference type="SAM" id="Phobius"/>
    </source>
</evidence>
<keyword evidence="1" id="KW-0472">Membrane</keyword>
<gene>
    <name evidence="3" type="ORF">ACFFOL_07880</name>
</gene>
<dbReference type="RefSeq" id="WP_222922737.1">
    <property type="nucleotide sequence ID" value="NZ_CP082286.1"/>
</dbReference>
<dbReference type="GeneID" id="67210080"/>
<keyword evidence="1" id="KW-0812">Transmembrane</keyword>
<feature type="transmembrane region" description="Helical" evidence="1">
    <location>
        <begin position="113"/>
        <end position="131"/>
    </location>
</feature>
<protein>
    <recommendedName>
        <fullName evidence="2">DUF8173 domain-containing protein</fullName>
    </recommendedName>
</protein>
<organism evidence="3 4">
    <name type="scientific">Halobaculum roseum</name>
    <dbReference type="NCBI Taxonomy" id="2175149"/>
    <lineage>
        <taxon>Archaea</taxon>
        <taxon>Methanobacteriati</taxon>
        <taxon>Methanobacteriota</taxon>
        <taxon>Stenosarchaea group</taxon>
        <taxon>Halobacteria</taxon>
        <taxon>Halobacteriales</taxon>
        <taxon>Haloferacaceae</taxon>
        <taxon>Halobaculum</taxon>
    </lineage>
</organism>
<name>A0ABD5MNR0_9EURY</name>
<feature type="transmembrane region" description="Helical" evidence="1">
    <location>
        <begin position="40"/>
        <end position="61"/>
    </location>
</feature>
<proteinExistence type="predicted"/>
<dbReference type="Pfam" id="PF26514">
    <property type="entry name" value="DUF8173"/>
    <property type="match status" value="1"/>
</dbReference>
<evidence type="ECO:0000313" key="3">
    <source>
        <dbReference type="EMBL" id="MFB9824090.1"/>
    </source>
</evidence>
<dbReference type="InterPro" id="IPR058486">
    <property type="entry name" value="DUF8173"/>
</dbReference>
<feature type="transmembrane region" description="Helical" evidence="1">
    <location>
        <begin position="138"/>
        <end position="157"/>
    </location>
</feature>
<feature type="transmembrane region" description="Helical" evidence="1">
    <location>
        <begin position="82"/>
        <end position="107"/>
    </location>
</feature>
<dbReference type="AlphaFoldDB" id="A0ABD5MNR0"/>
<keyword evidence="1" id="KW-1133">Transmembrane helix</keyword>
<dbReference type="EMBL" id="JBHMAJ010000006">
    <property type="protein sequence ID" value="MFB9824090.1"/>
    <property type="molecule type" value="Genomic_DNA"/>
</dbReference>
<comment type="caution">
    <text evidence="3">The sequence shown here is derived from an EMBL/GenBank/DDBJ whole genome shotgun (WGS) entry which is preliminary data.</text>
</comment>
<sequence>MPSTRTAGRAVGALAALAFVGVAAAQYSDPRTSLDLTTRIGVQFAVGFVINLLLGGALVALSPGYADRKLDQFSSDPGETIVWGLIVGIGVPIVLVILAFTIIGLVITIPGVLILAGVGIVGSAVMVVVVGDAVTEGGAAGTTVLVGALVLALLTAIPFVGGLINWLVGLPGIGMVGHDLYRGWKN</sequence>
<reference evidence="3" key="1">
    <citation type="submission" date="2024-09" db="EMBL/GenBank/DDBJ databases">
        <authorList>
            <person name="Sun Q."/>
        </authorList>
    </citation>
    <scope>NUCLEOTIDE SEQUENCE [LARGE SCALE GENOMIC DNA]</scope>
    <source>
        <strain evidence="3">JCM 31273</strain>
    </source>
</reference>
<feature type="domain" description="DUF8173" evidence="2">
    <location>
        <begin position="1"/>
        <end position="184"/>
    </location>
</feature>